<keyword evidence="3" id="KW-1185">Reference proteome</keyword>
<feature type="compositionally biased region" description="Low complexity" evidence="1">
    <location>
        <begin position="22"/>
        <end position="33"/>
    </location>
</feature>
<dbReference type="EMBL" id="JBANRG010000017">
    <property type="protein sequence ID" value="KAK7458834.1"/>
    <property type="molecule type" value="Genomic_DNA"/>
</dbReference>
<feature type="compositionally biased region" description="Polar residues" evidence="1">
    <location>
        <begin position="613"/>
        <end position="631"/>
    </location>
</feature>
<comment type="caution">
    <text evidence="2">The sequence shown here is derived from an EMBL/GenBank/DDBJ whole genome shotgun (WGS) entry which is preliminary data.</text>
</comment>
<feature type="compositionally biased region" description="Basic and acidic residues" evidence="1">
    <location>
        <begin position="520"/>
        <end position="530"/>
    </location>
</feature>
<protein>
    <submittedName>
        <fullName evidence="2">Uncharacterized protein</fullName>
    </submittedName>
</protein>
<name>A0ABR1JI64_9AGAR</name>
<feature type="compositionally biased region" description="Acidic residues" evidence="1">
    <location>
        <begin position="45"/>
        <end position="54"/>
    </location>
</feature>
<proteinExistence type="predicted"/>
<evidence type="ECO:0000256" key="1">
    <source>
        <dbReference type="SAM" id="MobiDB-lite"/>
    </source>
</evidence>
<feature type="compositionally biased region" description="Basic and acidic residues" evidence="1">
    <location>
        <begin position="478"/>
        <end position="488"/>
    </location>
</feature>
<feature type="region of interest" description="Disordered" evidence="1">
    <location>
        <begin position="478"/>
        <end position="508"/>
    </location>
</feature>
<feature type="compositionally biased region" description="Basic and acidic residues" evidence="1">
    <location>
        <begin position="686"/>
        <end position="700"/>
    </location>
</feature>
<feature type="compositionally biased region" description="Basic residues" evidence="1">
    <location>
        <begin position="670"/>
        <end position="681"/>
    </location>
</feature>
<dbReference type="Proteomes" id="UP001498398">
    <property type="component" value="Unassembled WGS sequence"/>
</dbReference>
<sequence>MATKSTLVSSMPSKDKSKQLKSAPPTSATTAPPGLHPSGRHVGVEDNDNDEENVDTAAPTRRGRPKEKWTNAQFNLLGKQSEFFMACVEDHKEELLNKTNKSAWPKPLTARLEEIQTRLEREDAMKPIFSKGLIVATEGRPLSQEDHDLNSNMKSANIQNWKKEVKGFFKNRLRDWRSANRPPDLSPTDLKGDACFELVRKALIANRGPRDIFVEERLEEIKNYRDQLLIDNPQLSKQNNGVAWQRAVSEMWRSVDQTPYIERSTLHPTDLASDREKMRQALFWFLNALSPKLGEVEMMLVIAYRNEGDGVDLQRVDAACKSRSNLGDSYTVEYEQTWKVLCEEYKEWAGKHLPKRFHEPETKQLLDISTNAEGVPVFPSTSCADLNIMRNTLQEFFKVVWAYSWPADMEFAAIPWSRISQHPEDYYDPTRLPYPLKSPESMNMPDVLQWFMLLQQSSTPFMFYPKAEIARRLRDRQKRAEDEVHAGEEVEDNLPTPHSSSPPPEVIDSDCDLERARAADAGEKVEDNRPTPHSFNPPAELIDSDRNLEQAEPTGATSDRDGPSDDLEQSAVITAVVPAVPLSDSAISAQSTGSHHPPFSVPDVHTDLDNETDNNPSTSADHASLHPTQPKSGLKIKLPPISKSTPSSARKGNHDEEENEELKETNGKSGKGRKKTGKRKANIVEAMEKQGNEKRPRMQEQNEPQQTTKRRSVRIANTKI</sequence>
<organism evidence="2 3">
    <name type="scientific">Marasmiellus scandens</name>
    <dbReference type="NCBI Taxonomy" id="2682957"/>
    <lineage>
        <taxon>Eukaryota</taxon>
        <taxon>Fungi</taxon>
        <taxon>Dikarya</taxon>
        <taxon>Basidiomycota</taxon>
        <taxon>Agaricomycotina</taxon>
        <taxon>Agaricomycetes</taxon>
        <taxon>Agaricomycetidae</taxon>
        <taxon>Agaricales</taxon>
        <taxon>Marasmiineae</taxon>
        <taxon>Omphalotaceae</taxon>
        <taxon>Marasmiellus</taxon>
    </lineage>
</organism>
<evidence type="ECO:0000313" key="3">
    <source>
        <dbReference type="Proteomes" id="UP001498398"/>
    </source>
</evidence>
<gene>
    <name evidence="2" type="ORF">VKT23_009844</name>
</gene>
<accession>A0ABR1JI64</accession>
<evidence type="ECO:0000313" key="2">
    <source>
        <dbReference type="EMBL" id="KAK7458834.1"/>
    </source>
</evidence>
<feature type="region of interest" description="Disordered" evidence="1">
    <location>
        <begin position="1"/>
        <end position="67"/>
    </location>
</feature>
<feature type="compositionally biased region" description="Polar residues" evidence="1">
    <location>
        <begin position="1"/>
        <end position="12"/>
    </location>
</feature>
<reference evidence="2 3" key="1">
    <citation type="submission" date="2024-01" db="EMBL/GenBank/DDBJ databases">
        <title>A draft genome for the cacao thread blight pathogen Marasmiellus scandens.</title>
        <authorList>
            <person name="Baruah I.K."/>
            <person name="Leung J."/>
            <person name="Bukari Y."/>
            <person name="Amoako-Attah I."/>
            <person name="Meinhardt L.W."/>
            <person name="Bailey B.A."/>
            <person name="Cohen S.P."/>
        </authorList>
    </citation>
    <scope>NUCLEOTIDE SEQUENCE [LARGE SCALE GENOMIC DNA]</scope>
    <source>
        <strain evidence="2 3">GH-19</strain>
    </source>
</reference>
<feature type="region of interest" description="Disordered" evidence="1">
    <location>
        <begin position="520"/>
        <end position="573"/>
    </location>
</feature>
<feature type="region of interest" description="Disordered" evidence="1">
    <location>
        <begin position="586"/>
        <end position="720"/>
    </location>
</feature>